<protein>
    <submittedName>
        <fullName evidence="2">Uncharacterized protein</fullName>
    </submittedName>
</protein>
<gene>
    <name evidence="2" type="ORF">CLV89_11814</name>
</gene>
<keyword evidence="1" id="KW-1133">Transmembrane helix</keyword>
<organism evidence="2 3">
    <name type="scientific">Tritonibacter scottomollicae</name>
    <name type="common">Epibacterium scottomollicae</name>
    <dbReference type="NCBI Taxonomy" id="483013"/>
    <lineage>
        <taxon>Bacteria</taxon>
        <taxon>Pseudomonadati</taxon>
        <taxon>Pseudomonadota</taxon>
        <taxon>Alphaproteobacteria</taxon>
        <taxon>Rhodobacterales</taxon>
        <taxon>Paracoccaceae</taxon>
        <taxon>Tritonibacter</taxon>
    </lineage>
</organism>
<keyword evidence="1" id="KW-0472">Membrane</keyword>
<dbReference type="EMBL" id="PVUF01000018">
    <property type="protein sequence ID" value="PRZ45009.1"/>
    <property type="molecule type" value="Genomic_DNA"/>
</dbReference>
<keyword evidence="1" id="KW-0812">Transmembrane</keyword>
<dbReference type="AlphaFoldDB" id="A0A2T1A8T3"/>
<feature type="transmembrane region" description="Helical" evidence="1">
    <location>
        <begin position="310"/>
        <end position="329"/>
    </location>
</feature>
<evidence type="ECO:0000313" key="2">
    <source>
        <dbReference type="EMBL" id="PRZ45009.1"/>
    </source>
</evidence>
<sequence>MEDFTVLDQTTQNMSASNYRGKLGFAERDDAALSKASVLVVQTLEEFGHEVDRFHAKRAHRVNLDCDHYIVSLRHRRSPAPMRQSDGAPCRSHLDITFTPRFPEQTDQELTEMLLARSMQALLTELNATTVEWLETGVMLDRAAFLSAFGSSYAEGPSSVRDIVAQDIQVPVEAAGAVPVDAAVPKQAELAATIKAFDSYAARSGGAQVETITRVPAKTPRFASVEDTFGTLTTECDRVIERRAGKTPSEILSAYRKVTGAVSLGGCNAGTMSAWVLTAIMAMLSLPLGITAAAVNLARGGDMRFSVQMLGVLALLMFLQSSGLVYAALL</sequence>
<comment type="caution">
    <text evidence="2">The sequence shown here is derived from an EMBL/GenBank/DDBJ whole genome shotgun (WGS) entry which is preliminary data.</text>
</comment>
<accession>A0A2T1A8T3</accession>
<evidence type="ECO:0000313" key="3">
    <source>
        <dbReference type="Proteomes" id="UP000237718"/>
    </source>
</evidence>
<evidence type="ECO:0000256" key="1">
    <source>
        <dbReference type="SAM" id="Phobius"/>
    </source>
</evidence>
<dbReference type="OrthoDB" id="7829286at2"/>
<proteinExistence type="predicted"/>
<feature type="transmembrane region" description="Helical" evidence="1">
    <location>
        <begin position="274"/>
        <end position="298"/>
    </location>
</feature>
<dbReference type="RefSeq" id="WP_106165259.1">
    <property type="nucleotide sequence ID" value="NZ_PVUF01000018.1"/>
</dbReference>
<name>A0A2T1A8T3_TRISK</name>
<dbReference type="Proteomes" id="UP000237718">
    <property type="component" value="Unassembled WGS sequence"/>
</dbReference>
<reference evidence="2 3" key="1">
    <citation type="submission" date="2018-03" db="EMBL/GenBank/DDBJ databases">
        <title>Genomic Encyclopedia of Archaeal and Bacterial Type Strains, Phase II (KMG-II): from individual species to whole genera.</title>
        <authorList>
            <person name="Goeker M."/>
        </authorList>
    </citation>
    <scope>NUCLEOTIDE SEQUENCE [LARGE SCALE GENOMIC DNA]</scope>
    <source>
        <strain evidence="2 3">DSM 25328</strain>
    </source>
</reference>